<feature type="transmembrane region" description="Helical" evidence="6">
    <location>
        <begin position="85"/>
        <end position="103"/>
    </location>
</feature>
<dbReference type="OrthoDB" id="1114876at2"/>
<dbReference type="EMBL" id="QICL01000003">
    <property type="protein sequence ID" value="PXV67426.1"/>
    <property type="molecule type" value="Genomic_DNA"/>
</dbReference>
<dbReference type="PANTHER" id="PTHR33545">
    <property type="entry name" value="UPF0750 MEMBRANE PROTEIN YITT-RELATED"/>
    <property type="match status" value="1"/>
</dbReference>
<feature type="transmembrane region" description="Helical" evidence="6">
    <location>
        <begin position="115"/>
        <end position="133"/>
    </location>
</feature>
<dbReference type="PIRSF" id="PIRSF006483">
    <property type="entry name" value="Membrane_protein_YitT"/>
    <property type="match status" value="1"/>
</dbReference>
<dbReference type="Pfam" id="PF10035">
    <property type="entry name" value="DUF2179"/>
    <property type="match status" value="1"/>
</dbReference>
<evidence type="ECO:0000313" key="8">
    <source>
        <dbReference type="EMBL" id="PXV67426.1"/>
    </source>
</evidence>
<name>A0A2V3PRN1_9BACT</name>
<keyword evidence="5 6" id="KW-0472">Membrane</keyword>
<proteinExistence type="predicted"/>
<evidence type="ECO:0000313" key="9">
    <source>
        <dbReference type="Proteomes" id="UP000247973"/>
    </source>
</evidence>
<organism evidence="8 9">
    <name type="scientific">Dysgonomonas alginatilytica</name>
    <dbReference type="NCBI Taxonomy" id="1605892"/>
    <lineage>
        <taxon>Bacteria</taxon>
        <taxon>Pseudomonadati</taxon>
        <taxon>Bacteroidota</taxon>
        <taxon>Bacteroidia</taxon>
        <taxon>Bacteroidales</taxon>
        <taxon>Dysgonomonadaceae</taxon>
        <taxon>Dysgonomonas</taxon>
    </lineage>
</organism>
<evidence type="ECO:0000259" key="7">
    <source>
        <dbReference type="Pfam" id="PF10035"/>
    </source>
</evidence>
<dbReference type="AlphaFoldDB" id="A0A2V3PRN1"/>
<dbReference type="RefSeq" id="WP_110309582.1">
    <property type="nucleotide sequence ID" value="NZ_QICL01000003.1"/>
</dbReference>
<dbReference type="InterPro" id="IPR051461">
    <property type="entry name" value="UPF0750_membrane"/>
</dbReference>
<reference evidence="8 9" key="1">
    <citation type="submission" date="2018-03" db="EMBL/GenBank/DDBJ databases">
        <title>Genomic Encyclopedia of Archaeal and Bacterial Type Strains, Phase II (KMG-II): from individual species to whole genera.</title>
        <authorList>
            <person name="Goeker M."/>
        </authorList>
    </citation>
    <scope>NUCLEOTIDE SEQUENCE [LARGE SCALE GENOMIC DNA]</scope>
    <source>
        <strain evidence="8 9">DSM 100214</strain>
    </source>
</reference>
<keyword evidence="4 6" id="KW-1133">Transmembrane helix</keyword>
<dbReference type="PANTHER" id="PTHR33545:SF5">
    <property type="entry name" value="UPF0750 MEMBRANE PROTEIN YITT"/>
    <property type="match status" value="1"/>
</dbReference>
<dbReference type="InterPro" id="IPR015867">
    <property type="entry name" value="N-reg_PII/ATP_PRibTrfase_C"/>
</dbReference>
<dbReference type="Proteomes" id="UP000247973">
    <property type="component" value="Unassembled WGS sequence"/>
</dbReference>
<comment type="caution">
    <text evidence="8">The sequence shown here is derived from an EMBL/GenBank/DDBJ whole genome shotgun (WGS) entry which is preliminary data.</text>
</comment>
<dbReference type="Pfam" id="PF02588">
    <property type="entry name" value="YitT_membrane"/>
    <property type="match status" value="1"/>
</dbReference>
<evidence type="ECO:0000256" key="6">
    <source>
        <dbReference type="SAM" id="Phobius"/>
    </source>
</evidence>
<keyword evidence="9" id="KW-1185">Reference proteome</keyword>
<accession>A0A2V3PRN1</accession>
<dbReference type="Gene3D" id="3.30.70.120">
    <property type="match status" value="1"/>
</dbReference>
<feature type="transmembrane region" description="Helical" evidence="6">
    <location>
        <begin position="179"/>
        <end position="197"/>
    </location>
</feature>
<evidence type="ECO:0000256" key="3">
    <source>
        <dbReference type="ARBA" id="ARBA00022692"/>
    </source>
</evidence>
<evidence type="ECO:0000256" key="4">
    <source>
        <dbReference type="ARBA" id="ARBA00022989"/>
    </source>
</evidence>
<sequence>MPKKYLKEFYWRDYVYITLGLALYAIGLVGFIKPQGIVVGGSTGIGLVIEYATAIPFQYTYLFINSILFVIALKVLGLRFMIKTIYGVLTLTLLITICEKIISEPFVENEPLLSGLIGGIICGVGVGLVLSVNGSTGGSDTLIAIIGKYKNISFGRGVLLFDFVVISSSFFIFHDYQKIVAGLIVLGVMSYAMDMVINGSRQSVQYLIISEKYEIIADAINKELHRGCTLLEGMGWYTKKSTKVILVLAKRSESIEMFRLIRSIDEKAFISQSTVRGVYGEGFDKIKG</sequence>
<evidence type="ECO:0000256" key="5">
    <source>
        <dbReference type="ARBA" id="ARBA00023136"/>
    </source>
</evidence>
<keyword evidence="3 6" id="KW-0812">Transmembrane</keyword>
<evidence type="ECO:0000256" key="2">
    <source>
        <dbReference type="ARBA" id="ARBA00022475"/>
    </source>
</evidence>
<evidence type="ECO:0000256" key="1">
    <source>
        <dbReference type="ARBA" id="ARBA00004651"/>
    </source>
</evidence>
<dbReference type="CDD" id="cd16380">
    <property type="entry name" value="YitT_C"/>
    <property type="match status" value="1"/>
</dbReference>
<keyword evidence="2" id="KW-1003">Cell membrane</keyword>
<feature type="transmembrane region" description="Helical" evidence="6">
    <location>
        <begin position="52"/>
        <end position="73"/>
    </location>
</feature>
<dbReference type="InterPro" id="IPR019264">
    <property type="entry name" value="DUF2179"/>
</dbReference>
<gene>
    <name evidence="8" type="ORF">CLV62_10399</name>
</gene>
<comment type="subcellular location">
    <subcellularLocation>
        <location evidence="1">Cell membrane</location>
        <topology evidence="1">Multi-pass membrane protein</topology>
    </subcellularLocation>
</comment>
<feature type="transmembrane region" description="Helical" evidence="6">
    <location>
        <begin position="154"/>
        <end position="173"/>
    </location>
</feature>
<feature type="domain" description="DUF2179" evidence="7">
    <location>
        <begin position="226"/>
        <end position="280"/>
    </location>
</feature>
<protein>
    <submittedName>
        <fullName evidence="8">Uncharacterized membrane-anchored protein YitT (DUF2179 family)</fullName>
    </submittedName>
</protein>
<dbReference type="InterPro" id="IPR003740">
    <property type="entry name" value="YitT"/>
</dbReference>
<feature type="transmembrane region" description="Helical" evidence="6">
    <location>
        <begin position="14"/>
        <end position="32"/>
    </location>
</feature>
<dbReference type="GO" id="GO:0005886">
    <property type="term" value="C:plasma membrane"/>
    <property type="evidence" value="ECO:0007669"/>
    <property type="project" value="UniProtKB-SubCell"/>
</dbReference>